<feature type="non-terminal residue" evidence="1">
    <location>
        <position position="64"/>
    </location>
</feature>
<dbReference type="Proteomes" id="UP000265520">
    <property type="component" value="Unassembled WGS sequence"/>
</dbReference>
<evidence type="ECO:0000313" key="2">
    <source>
        <dbReference type="Proteomes" id="UP000265520"/>
    </source>
</evidence>
<organism evidence="1 2">
    <name type="scientific">Trifolium medium</name>
    <dbReference type="NCBI Taxonomy" id="97028"/>
    <lineage>
        <taxon>Eukaryota</taxon>
        <taxon>Viridiplantae</taxon>
        <taxon>Streptophyta</taxon>
        <taxon>Embryophyta</taxon>
        <taxon>Tracheophyta</taxon>
        <taxon>Spermatophyta</taxon>
        <taxon>Magnoliopsida</taxon>
        <taxon>eudicotyledons</taxon>
        <taxon>Gunneridae</taxon>
        <taxon>Pentapetalae</taxon>
        <taxon>rosids</taxon>
        <taxon>fabids</taxon>
        <taxon>Fabales</taxon>
        <taxon>Fabaceae</taxon>
        <taxon>Papilionoideae</taxon>
        <taxon>50 kb inversion clade</taxon>
        <taxon>NPAAA clade</taxon>
        <taxon>Hologalegina</taxon>
        <taxon>IRL clade</taxon>
        <taxon>Trifolieae</taxon>
        <taxon>Trifolium</taxon>
    </lineage>
</organism>
<protein>
    <submittedName>
        <fullName evidence="1">Uncharacterized protein</fullName>
    </submittedName>
</protein>
<sequence length="64" mass="6848">MTIGISATVVRDIQNDPLFQGDFKEQVSHLLVCPYASTLGVDIGKKPALVLASDADDCAGSWRI</sequence>
<proteinExistence type="predicted"/>
<keyword evidence="2" id="KW-1185">Reference proteome</keyword>
<accession>A0A392RL57</accession>
<name>A0A392RL57_9FABA</name>
<reference evidence="1 2" key="1">
    <citation type="journal article" date="2018" name="Front. Plant Sci.">
        <title>Red Clover (Trifolium pratense) and Zigzag Clover (T. medium) - A Picture of Genomic Similarities and Differences.</title>
        <authorList>
            <person name="Dluhosova J."/>
            <person name="Istvanek J."/>
            <person name="Nedelnik J."/>
            <person name="Repkova J."/>
        </authorList>
    </citation>
    <scope>NUCLEOTIDE SEQUENCE [LARGE SCALE GENOMIC DNA]</scope>
    <source>
        <strain evidence="2">cv. 10/8</strain>
        <tissue evidence="1">Leaf</tissue>
    </source>
</reference>
<evidence type="ECO:0000313" key="1">
    <source>
        <dbReference type="EMBL" id="MCI36266.1"/>
    </source>
</evidence>
<comment type="caution">
    <text evidence="1">The sequence shown here is derived from an EMBL/GenBank/DDBJ whole genome shotgun (WGS) entry which is preliminary data.</text>
</comment>
<dbReference type="EMBL" id="LXQA010232213">
    <property type="protein sequence ID" value="MCI36266.1"/>
    <property type="molecule type" value="Genomic_DNA"/>
</dbReference>
<dbReference type="AlphaFoldDB" id="A0A392RL57"/>